<evidence type="ECO:0000256" key="1">
    <source>
        <dbReference type="SAM" id="MobiDB-lite"/>
    </source>
</evidence>
<accession>A0ABR4AHD1</accession>
<dbReference type="EMBL" id="JBEFKJ010000007">
    <property type="protein sequence ID" value="KAL2045155.1"/>
    <property type="molecule type" value="Genomic_DNA"/>
</dbReference>
<feature type="compositionally biased region" description="Low complexity" evidence="1">
    <location>
        <begin position="513"/>
        <end position="523"/>
    </location>
</feature>
<feature type="region of interest" description="Disordered" evidence="1">
    <location>
        <begin position="512"/>
        <end position="552"/>
    </location>
</feature>
<keyword evidence="3" id="KW-1185">Reference proteome</keyword>
<sequence>MFVLIALGSATSQPCTPLATQIADGQVEILTSICPTVVGTGTPFLVYSGSNSNQGNVPPFPIPHSSSSFGSAPNSASQISKTPESSGFSLGLSSIVGTLLGQSSSLDTASSPTLLTALPSSQIGTYSAQNPGPRPIPTEQQPTLKAISVPTSVHINPIESAQVWRPSGIKPSPPLVTSGPTTVSGQIDSLLPTSNLYPGQTAPFNGQLSPTTPPITLSGGLVITPAVTIAPNGAKPALQLPNGALISAGGLPAIISGTTYSVLPSNQGLLLNGKSTLSIPQLPSNPPSPSIFTVGGQAFTASLGGFPMASTSLLPGGPPVTISGTIVSLGQGALQIDSTTIMLPTIPSNVLTVGEQVFTVAPTGFDISGMSILPGGHTVTVSGTPIFLDASSRLQIGPSIVDPRPWAIFPTNTTTSTTSLDLDLVTSTMTTLPPGFYTEVPKSTTLVGNMWLTTEKDGHSTIVPVVGGTILWNLPEIPHVSFQFPDFPSIPHFHLPCIKILGIHISGDCPSGNNDNKNTNNEDNSGDAPREDKPTMSPSKTNSGTSSASCSSSKVASNCNVICSQTASSHICSTTCFSTATGCSATGRTITATATIDHCLTAATLGTSTTLAKRGPVGGGCGYPCPATIPTAPTTGPLADTTTGPPNKRALGRRSPNQKVTKLGNCILTTPTDLPVNIPAYTGGYEFWKLDRANRLSPDLQAVSRYYVSTTVGECTPTITSLAWRDWTPLKNGQDANLLVTTDHAYEINTLKEFFVKVVLNPQDGLDCAQMNALLFDTTCLHSNLMRDIFAALPSTAHPDFVMMSALLNNDAKGHLWGVEAPNFEKVFDPAMAVGPQWSWSQTSGAAPDSSMQMIKYKLGLLHRLILGCLIIKAPNVIDLVKRTNTRIYGAMLELDTKLESSSDPNAKFGFAAKYKSYMDNWATEKSIFPSYISRTIKIIEDDLKMSRSLNDVNEEELNQFEKQWQSYFQKYDEQSGTDWNSVNFAVSFTWQTNVPRDPGIRPIRRNICALNSTSSSSPASSTITSTITSTQLCGIVQNPNYPNGADGGRKCAPDTYCDCTSGSVSGAYDTMTGSDICGWTTLPSQTWGGPSCSPTTTEPPQTGQYLRSETLPPDITRTDTIVIGCTSTSKDNFGPHCIDQTPISTINPVQHPTGAPAAPSCYPPGSCIQAAQDGKSTISDCAPDPAYFEAAVGVFCGDDCQGQQGCRSVTGRILDKTAPLWVDGFDCSTAQAANSSLCCEPYNYEGYAGPYGPPFWPASGLNLNVALKIIGGTNCNWKVDRDTCVNYLRNAFNGCPFGGVDWNECVAWTVSVGDVNIQQPAALRDWANRPFPP</sequence>
<proteinExistence type="predicted"/>
<gene>
    <name evidence="2" type="ORF">N7G274_002236</name>
</gene>
<comment type="caution">
    <text evidence="2">The sequence shown here is derived from an EMBL/GenBank/DDBJ whole genome shotgun (WGS) entry which is preliminary data.</text>
</comment>
<protein>
    <submittedName>
        <fullName evidence="2">Uncharacterized protein</fullName>
    </submittedName>
</protein>
<feature type="region of interest" description="Disordered" evidence="1">
    <location>
        <begin position="1089"/>
        <end position="1112"/>
    </location>
</feature>
<evidence type="ECO:0000313" key="3">
    <source>
        <dbReference type="Proteomes" id="UP001590950"/>
    </source>
</evidence>
<feature type="compositionally biased region" description="Low complexity" evidence="1">
    <location>
        <begin position="63"/>
        <end position="77"/>
    </location>
</feature>
<feature type="region of interest" description="Disordered" evidence="1">
    <location>
        <begin position="57"/>
        <end position="83"/>
    </location>
</feature>
<reference evidence="2 3" key="1">
    <citation type="submission" date="2024-09" db="EMBL/GenBank/DDBJ databases">
        <title>Rethinking Asexuality: The Enigmatic Case of Functional Sexual Genes in Lepraria (Stereocaulaceae).</title>
        <authorList>
            <person name="Doellman M."/>
            <person name="Sun Y."/>
            <person name="Barcenas-Pena A."/>
            <person name="Lumbsch H.T."/>
            <person name="Grewe F."/>
        </authorList>
    </citation>
    <scope>NUCLEOTIDE SEQUENCE [LARGE SCALE GENOMIC DNA]</scope>
    <source>
        <strain evidence="2 3">Mercado 3170</strain>
    </source>
</reference>
<dbReference type="Proteomes" id="UP001590950">
    <property type="component" value="Unassembled WGS sequence"/>
</dbReference>
<feature type="region of interest" description="Disordered" evidence="1">
    <location>
        <begin position="634"/>
        <end position="655"/>
    </location>
</feature>
<evidence type="ECO:0000313" key="2">
    <source>
        <dbReference type="EMBL" id="KAL2045155.1"/>
    </source>
</evidence>
<feature type="compositionally biased region" description="Low complexity" evidence="1">
    <location>
        <begin position="537"/>
        <end position="552"/>
    </location>
</feature>
<organism evidence="2 3">
    <name type="scientific">Stereocaulon virgatum</name>
    <dbReference type="NCBI Taxonomy" id="373712"/>
    <lineage>
        <taxon>Eukaryota</taxon>
        <taxon>Fungi</taxon>
        <taxon>Dikarya</taxon>
        <taxon>Ascomycota</taxon>
        <taxon>Pezizomycotina</taxon>
        <taxon>Lecanoromycetes</taxon>
        <taxon>OSLEUM clade</taxon>
        <taxon>Lecanoromycetidae</taxon>
        <taxon>Lecanorales</taxon>
        <taxon>Lecanorineae</taxon>
        <taxon>Stereocaulaceae</taxon>
        <taxon>Stereocaulon</taxon>
    </lineage>
</organism>
<feature type="compositionally biased region" description="Polar residues" evidence="1">
    <location>
        <begin position="1089"/>
        <end position="1108"/>
    </location>
</feature>
<name>A0ABR4AHD1_9LECA</name>